<name>A0A1I7Y725_9BILA</name>
<reference evidence="2" key="1">
    <citation type="submission" date="2016-11" db="UniProtKB">
        <authorList>
            <consortium name="WormBaseParasite"/>
        </authorList>
    </citation>
    <scope>IDENTIFICATION</scope>
</reference>
<evidence type="ECO:0000313" key="2">
    <source>
        <dbReference type="WBParaSite" id="L893_g13145.t1"/>
    </source>
</evidence>
<dbReference type="Proteomes" id="UP000095287">
    <property type="component" value="Unplaced"/>
</dbReference>
<keyword evidence="1" id="KW-1185">Reference proteome</keyword>
<accession>A0A1I7Y725</accession>
<sequence length="81" mass="9075">MGPSPRAAIMGLMQISARGGATTIRTWIHLIVLNYMELSPFSSRKEKVFIKISLSVTVPVVVQLGKNQTKIQARLYKNPYE</sequence>
<proteinExistence type="predicted"/>
<evidence type="ECO:0000313" key="1">
    <source>
        <dbReference type="Proteomes" id="UP000095287"/>
    </source>
</evidence>
<protein>
    <submittedName>
        <fullName evidence="2">Secreted protein</fullName>
    </submittedName>
</protein>
<dbReference type="WBParaSite" id="L893_g13145.t1">
    <property type="protein sequence ID" value="L893_g13145.t1"/>
    <property type="gene ID" value="L893_g13145"/>
</dbReference>
<organism evidence="1 2">
    <name type="scientific">Steinernema glaseri</name>
    <dbReference type="NCBI Taxonomy" id="37863"/>
    <lineage>
        <taxon>Eukaryota</taxon>
        <taxon>Metazoa</taxon>
        <taxon>Ecdysozoa</taxon>
        <taxon>Nematoda</taxon>
        <taxon>Chromadorea</taxon>
        <taxon>Rhabditida</taxon>
        <taxon>Tylenchina</taxon>
        <taxon>Panagrolaimomorpha</taxon>
        <taxon>Strongyloidoidea</taxon>
        <taxon>Steinernematidae</taxon>
        <taxon>Steinernema</taxon>
    </lineage>
</organism>
<dbReference type="AlphaFoldDB" id="A0A1I7Y725"/>